<dbReference type="AlphaFoldDB" id="A0AAN6LZE9"/>
<feature type="region of interest" description="Disordered" evidence="1">
    <location>
        <begin position="248"/>
        <end position="354"/>
    </location>
</feature>
<dbReference type="EMBL" id="WVTA01000005">
    <property type="protein sequence ID" value="KAK3210317.1"/>
    <property type="molecule type" value="Genomic_DNA"/>
</dbReference>
<dbReference type="GO" id="GO:0031011">
    <property type="term" value="C:Ino80 complex"/>
    <property type="evidence" value="ECO:0007669"/>
    <property type="project" value="InterPro"/>
</dbReference>
<evidence type="ECO:0000313" key="5">
    <source>
        <dbReference type="Proteomes" id="UP001280581"/>
    </source>
</evidence>
<dbReference type="InterPro" id="IPR032742">
    <property type="entry name" value="Iec3_N"/>
</dbReference>
<feature type="compositionally biased region" description="Basic and acidic residues" evidence="1">
    <location>
        <begin position="250"/>
        <end position="265"/>
    </location>
</feature>
<evidence type="ECO:0000256" key="1">
    <source>
        <dbReference type="SAM" id="MobiDB-lite"/>
    </source>
</evidence>
<proteinExistence type="predicted"/>
<dbReference type="Pfam" id="PF14612">
    <property type="entry name" value="Ino80_Iec3"/>
    <property type="match status" value="1"/>
</dbReference>
<evidence type="ECO:0008006" key="6">
    <source>
        <dbReference type="Google" id="ProtNLM"/>
    </source>
</evidence>
<reference evidence="4 5" key="1">
    <citation type="submission" date="2021-02" db="EMBL/GenBank/DDBJ databases">
        <title>Genome assembly of Pseudopithomyces chartarum.</title>
        <authorList>
            <person name="Jauregui R."/>
            <person name="Singh J."/>
            <person name="Voisey C."/>
        </authorList>
    </citation>
    <scope>NUCLEOTIDE SEQUENCE [LARGE SCALE GENOMIC DNA]</scope>
    <source>
        <strain evidence="4 5">AGR01</strain>
    </source>
</reference>
<sequence length="354" mass="38855">MASPGDTPAQEGLPPPDAPAEHAPDGAQKPIKRSWRRKYRKMRVRFEDTMTASNNLILDEWKAQGTARRLREQNDQILDILLDMNDSARLPTRLRLDLRQQAEIDAKPTIEDPELVHQRLSSLRTDLASGIITAEEYARRAEQLHNSQTIQLSRSLAALEAKVPHTTEAPEPPIDGLDLSETAPGYMSPTHEEEYLALLDQATADPTYLDSHPLRGPSSHLPPTEKELTVRNPDSVYNWLRKHQPQVFLQDKDPQHPENVPEKAASRANGGGRGKRQSAAAGTPGPKTDQEEEEGVDAESGVAAKGGRKSKGGENDSAYRPKGGSSRAPKRKREDGEPAAKASKRKRASAGIAA</sequence>
<feature type="domain" description="INO80 complex subunit 3-like middle region" evidence="3">
    <location>
        <begin position="155"/>
        <end position="253"/>
    </location>
</feature>
<accession>A0AAN6LZE9</accession>
<keyword evidence="5" id="KW-1185">Reference proteome</keyword>
<gene>
    <name evidence="4" type="ORF">GRF29_44g2371577</name>
</gene>
<feature type="region of interest" description="Disordered" evidence="1">
    <location>
        <begin position="207"/>
        <end position="230"/>
    </location>
</feature>
<evidence type="ECO:0000259" key="3">
    <source>
        <dbReference type="Pfam" id="PF24244"/>
    </source>
</evidence>
<dbReference type="Pfam" id="PF24244">
    <property type="entry name" value="Iec3-like_M"/>
    <property type="match status" value="1"/>
</dbReference>
<dbReference type="InterPro" id="IPR055449">
    <property type="entry name" value="Iec3-like_M"/>
</dbReference>
<feature type="domain" description="INO80 complex subunit 3 N-terminal" evidence="2">
    <location>
        <begin position="33"/>
        <end position="100"/>
    </location>
</feature>
<feature type="region of interest" description="Disordered" evidence="1">
    <location>
        <begin position="1"/>
        <end position="34"/>
    </location>
</feature>
<evidence type="ECO:0000313" key="4">
    <source>
        <dbReference type="EMBL" id="KAK3210317.1"/>
    </source>
</evidence>
<name>A0AAN6LZE9_9PLEO</name>
<dbReference type="Proteomes" id="UP001280581">
    <property type="component" value="Unassembled WGS sequence"/>
</dbReference>
<protein>
    <recommendedName>
        <fullName evidence="6">IEC3 subunit of the Ino80 complex, chromatin re-modelling-domain-containing protein</fullName>
    </recommendedName>
</protein>
<comment type="caution">
    <text evidence="4">The sequence shown here is derived from an EMBL/GenBank/DDBJ whole genome shotgun (WGS) entry which is preliminary data.</text>
</comment>
<dbReference type="GO" id="GO:0006338">
    <property type="term" value="P:chromatin remodeling"/>
    <property type="evidence" value="ECO:0007669"/>
    <property type="project" value="InterPro"/>
</dbReference>
<organism evidence="4 5">
    <name type="scientific">Pseudopithomyces chartarum</name>
    <dbReference type="NCBI Taxonomy" id="1892770"/>
    <lineage>
        <taxon>Eukaryota</taxon>
        <taxon>Fungi</taxon>
        <taxon>Dikarya</taxon>
        <taxon>Ascomycota</taxon>
        <taxon>Pezizomycotina</taxon>
        <taxon>Dothideomycetes</taxon>
        <taxon>Pleosporomycetidae</taxon>
        <taxon>Pleosporales</taxon>
        <taxon>Massarineae</taxon>
        <taxon>Didymosphaeriaceae</taxon>
        <taxon>Pseudopithomyces</taxon>
    </lineage>
</organism>
<evidence type="ECO:0000259" key="2">
    <source>
        <dbReference type="Pfam" id="PF14612"/>
    </source>
</evidence>